<evidence type="ECO:0008006" key="3">
    <source>
        <dbReference type="Google" id="ProtNLM"/>
    </source>
</evidence>
<dbReference type="EMBL" id="BMAT01003307">
    <property type="protein sequence ID" value="GFS23235.1"/>
    <property type="molecule type" value="Genomic_DNA"/>
</dbReference>
<proteinExistence type="predicted"/>
<comment type="caution">
    <text evidence="1">The sequence shown here is derived from an EMBL/GenBank/DDBJ whole genome shotgun (WGS) entry which is preliminary data.</text>
</comment>
<organism evidence="1 2">
    <name type="scientific">Elysia marginata</name>
    <dbReference type="NCBI Taxonomy" id="1093978"/>
    <lineage>
        <taxon>Eukaryota</taxon>
        <taxon>Metazoa</taxon>
        <taxon>Spiralia</taxon>
        <taxon>Lophotrochozoa</taxon>
        <taxon>Mollusca</taxon>
        <taxon>Gastropoda</taxon>
        <taxon>Heterobranchia</taxon>
        <taxon>Euthyneura</taxon>
        <taxon>Panpulmonata</taxon>
        <taxon>Sacoglossa</taxon>
        <taxon>Placobranchoidea</taxon>
        <taxon>Plakobranchidae</taxon>
        <taxon>Elysia</taxon>
    </lineage>
</organism>
<evidence type="ECO:0000313" key="1">
    <source>
        <dbReference type="EMBL" id="GFS23235.1"/>
    </source>
</evidence>
<keyword evidence="2" id="KW-1185">Reference proteome</keyword>
<evidence type="ECO:0000313" key="2">
    <source>
        <dbReference type="Proteomes" id="UP000762676"/>
    </source>
</evidence>
<sequence length="101" mass="11521">MALSDTVTLLDCSAGHRAVSLSTFKREWKKYCPEIMVSKPSTELCWLCEDSNTKIQRSTNMATKVKQHLIENQSNHLTAVTTERSLYNECVRQAKETINVE</sequence>
<name>A0AAV4JLI1_9GAST</name>
<dbReference type="AlphaFoldDB" id="A0AAV4JLI1"/>
<dbReference type="PANTHER" id="PTHR34415">
    <property type="entry name" value="INTEGRASE CATALYTIC DOMAIN-CONTAINING PROTEIN"/>
    <property type="match status" value="1"/>
</dbReference>
<reference evidence="1 2" key="1">
    <citation type="journal article" date="2021" name="Elife">
        <title>Chloroplast acquisition without the gene transfer in kleptoplastic sea slugs, Plakobranchus ocellatus.</title>
        <authorList>
            <person name="Maeda T."/>
            <person name="Takahashi S."/>
            <person name="Yoshida T."/>
            <person name="Shimamura S."/>
            <person name="Takaki Y."/>
            <person name="Nagai Y."/>
            <person name="Toyoda A."/>
            <person name="Suzuki Y."/>
            <person name="Arimoto A."/>
            <person name="Ishii H."/>
            <person name="Satoh N."/>
            <person name="Nishiyama T."/>
            <person name="Hasebe M."/>
            <person name="Maruyama T."/>
            <person name="Minagawa J."/>
            <person name="Obokata J."/>
            <person name="Shigenobu S."/>
        </authorList>
    </citation>
    <scope>NUCLEOTIDE SEQUENCE [LARGE SCALE GENOMIC DNA]</scope>
</reference>
<accession>A0AAV4JLI1</accession>
<dbReference type="PANTHER" id="PTHR34415:SF1">
    <property type="entry name" value="INTEGRASE CATALYTIC DOMAIN-CONTAINING PROTEIN"/>
    <property type="match status" value="1"/>
</dbReference>
<dbReference type="Proteomes" id="UP000762676">
    <property type="component" value="Unassembled WGS sequence"/>
</dbReference>
<gene>
    <name evidence="1" type="ORF">ElyMa_001634800</name>
</gene>
<protein>
    <recommendedName>
        <fullName evidence="3">BED-type domain-containing protein</fullName>
    </recommendedName>
</protein>